<organism evidence="3 4">
    <name type="scientific">Modicisalibacter muralis</name>
    <dbReference type="NCBI Taxonomy" id="119000"/>
    <lineage>
        <taxon>Bacteria</taxon>
        <taxon>Pseudomonadati</taxon>
        <taxon>Pseudomonadota</taxon>
        <taxon>Gammaproteobacteria</taxon>
        <taxon>Oceanospirillales</taxon>
        <taxon>Halomonadaceae</taxon>
        <taxon>Modicisalibacter</taxon>
    </lineage>
</organism>
<evidence type="ECO:0000313" key="3">
    <source>
        <dbReference type="EMBL" id="SDL43429.1"/>
    </source>
</evidence>
<dbReference type="STRING" id="119000.SAMN05661010_01704"/>
<accession>A0A1G9K0W5</accession>
<keyword evidence="4" id="KW-1185">Reference proteome</keyword>
<feature type="compositionally biased region" description="Acidic residues" evidence="1">
    <location>
        <begin position="30"/>
        <end position="66"/>
    </location>
</feature>
<feature type="signal peptide" evidence="2">
    <location>
        <begin position="1"/>
        <end position="25"/>
    </location>
</feature>
<protein>
    <submittedName>
        <fullName evidence="3">Uncharacterized protein</fullName>
    </submittedName>
</protein>
<gene>
    <name evidence="3" type="ORF">SAMN05661010_01704</name>
</gene>
<dbReference type="Proteomes" id="UP000198654">
    <property type="component" value="Unassembled WGS sequence"/>
</dbReference>
<feature type="chain" id="PRO_5011758902" evidence="2">
    <location>
        <begin position="26"/>
        <end position="66"/>
    </location>
</feature>
<dbReference type="AlphaFoldDB" id="A0A1G9K0W5"/>
<evidence type="ECO:0000256" key="2">
    <source>
        <dbReference type="SAM" id="SignalP"/>
    </source>
</evidence>
<evidence type="ECO:0000256" key="1">
    <source>
        <dbReference type="SAM" id="MobiDB-lite"/>
    </source>
</evidence>
<dbReference type="RefSeq" id="WP_217636555.1">
    <property type="nucleotide sequence ID" value="NZ_FNGI01000003.1"/>
</dbReference>
<name>A0A1G9K0W5_9GAMM</name>
<evidence type="ECO:0000313" key="4">
    <source>
        <dbReference type="Proteomes" id="UP000198654"/>
    </source>
</evidence>
<sequence>MKTSTMMRKLGLALMMALLLGGVAACEDQGAAEEAGENIDEAAEEAGENVEEMGEEIEDAAEDSQN</sequence>
<dbReference type="PROSITE" id="PS51257">
    <property type="entry name" value="PROKAR_LIPOPROTEIN"/>
    <property type="match status" value="1"/>
</dbReference>
<keyword evidence="2" id="KW-0732">Signal</keyword>
<feature type="region of interest" description="Disordered" evidence="1">
    <location>
        <begin position="28"/>
        <end position="66"/>
    </location>
</feature>
<reference evidence="3" key="1">
    <citation type="submission" date="2016-10" db="EMBL/GenBank/DDBJ databases">
        <authorList>
            <person name="de Groot N.N."/>
        </authorList>
    </citation>
    <scope>NUCLEOTIDE SEQUENCE [LARGE SCALE GENOMIC DNA]</scope>
    <source>
        <strain evidence="3">DSM 14789</strain>
    </source>
</reference>
<dbReference type="EMBL" id="FNGI01000003">
    <property type="protein sequence ID" value="SDL43429.1"/>
    <property type="molecule type" value="Genomic_DNA"/>
</dbReference>
<proteinExistence type="predicted"/>